<dbReference type="Pfam" id="PF01565">
    <property type="entry name" value="FAD_binding_4"/>
    <property type="match status" value="1"/>
</dbReference>
<dbReference type="PANTHER" id="PTHR42973">
    <property type="entry name" value="BINDING OXIDOREDUCTASE, PUTATIVE (AFU_ORTHOLOGUE AFUA_1G17690)-RELATED"/>
    <property type="match status" value="1"/>
</dbReference>
<keyword evidence="3" id="KW-0285">Flavoprotein</keyword>
<feature type="domain" description="FAD-binding PCMH-type" evidence="6">
    <location>
        <begin position="40"/>
        <end position="210"/>
    </location>
</feature>
<evidence type="ECO:0000259" key="6">
    <source>
        <dbReference type="PROSITE" id="PS51387"/>
    </source>
</evidence>
<evidence type="ECO:0000313" key="7">
    <source>
        <dbReference type="EMBL" id="TDD87126.1"/>
    </source>
</evidence>
<dbReference type="InterPro" id="IPR006094">
    <property type="entry name" value="Oxid_FAD_bind_N"/>
</dbReference>
<evidence type="ECO:0000256" key="1">
    <source>
        <dbReference type="ARBA" id="ARBA00001974"/>
    </source>
</evidence>
<dbReference type="EMBL" id="SMKU01000075">
    <property type="protein sequence ID" value="TDD87126.1"/>
    <property type="molecule type" value="Genomic_DNA"/>
</dbReference>
<dbReference type="Pfam" id="PF08031">
    <property type="entry name" value="BBE"/>
    <property type="match status" value="1"/>
</dbReference>
<dbReference type="Gene3D" id="3.40.462.20">
    <property type="match status" value="1"/>
</dbReference>
<dbReference type="Gene3D" id="3.30.465.10">
    <property type="match status" value="1"/>
</dbReference>
<comment type="cofactor">
    <cofactor evidence="1">
        <name>FAD</name>
        <dbReference type="ChEBI" id="CHEBI:57692"/>
    </cofactor>
</comment>
<evidence type="ECO:0000256" key="4">
    <source>
        <dbReference type="ARBA" id="ARBA00022827"/>
    </source>
</evidence>
<dbReference type="PANTHER" id="PTHR42973:SF39">
    <property type="entry name" value="FAD-BINDING PCMH-TYPE DOMAIN-CONTAINING PROTEIN"/>
    <property type="match status" value="1"/>
</dbReference>
<keyword evidence="8" id="KW-1185">Reference proteome</keyword>
<dbReference type="InterPro" id="IPR006093">
    <property type="entry name" value="Oxy_OxRdtase_FAD_BS"/>
</dbReference>
<proteinExistence type="inferred from homology"/>
<dbReference type="InterPro" id="IPR050416">
    <property type="entry name" value="FAD-linked_Oxidoreductase"/>
</dbReference>
<dbReference type="InterPro" id="IPR016167">
    <property type="entry name" value="FAD-bd_PCMH_sub1"/>
</dbReference>
<dbReference type="GO" id="GO:0016491">
    <property type="term" value="F:oxidoreductase activity"/>
    <property type="evidence" value="ECO:0007669"/>
    <property type="project" value="UniProtKB-KW"/>
</dbReference>
<dbReference type="InterPro" id="IPR016169">
    <property type="entry name" value="FAD-bd_PCMH_sub2"/>
</dbReference>
<dbReference type="PROSITE" id="PS00862">
    <property type="entry name" value="OX2_COVAL_FAD"/>
    <property type="match status" value="1"/>
</dbReference>
<comment type="caution">
    <text evidence="7">The sequence shown here is derived from an EMBL/GenBank/DDBJ whole genome shotgun (WGS) entry which is preliminary data.</text>
</comment>
<organism evidence="7 8">
    <name type="scientific">Actinomadura rubrisoli</name>
    <dbReference type="NCBI Taxonomy" id="2530368"/>
    <lineage>
        <taxon>Bacteria</taxon>
        <taxon>Bacillati</taxon>
        <taxon>Actinomycetota</taxon>
        <taxon>Actinomycetes</taxon>
        <taxon>Streptosporangiales</taxon>
        <taxon>Thermomonosporaceae</taxon>
        <taxon>Actinomadura</taxon>
    </lineage>
</organism>
<keyword evidence="4" id="KW-0274">FAD</keyword>
<dbReference type="InterPro" id="IPR012951">
    <property type="entry name" value="BBE"/>
</dbReference>
<dbReference type="Gene3D" id="3.30.43.10">
    <property type="entry name" value="Uridine Diphospho-n-acetylenolpyruvylglucosamine Reductase, domain 2"/>
    <property type="match status" value="1"/>
</dbReference>
<dbReference type="SUPFAM" id="SSF56176">
    <property type="entry name" value="FAD-binding/transporter-associated domain-like"/>
    <property type="match status" value="1"/>
</dbReference>
<dbReference type="InterPro" id="IPR016166">
    <property type="entry name" value="FAD-bd_PCMH"/>
</dbReference>
<dbReference type="PROSITE" id="PS51387">
    <property type="entry name" value="FAD_PCMH"/>
    <property type="match status" value="1"/>
</dbReference>
<name>A0A4R5BNX2_9ACTN</name>
<evidence type="ECO:0000256" key="2">
    <source>
        <dbReference type="ARBA" id="ARBA00005466"/>
    </source>
</evidence>
<accession>A0A4R5BNX2</accession>
<comment type="similarity">
    <text evidence="2">Belongs to the oxygen-dependent FAD-linked oxidoreductase family.</text>
</comment>
<evidence type="ECO:0000256" key="5">
    <source>
        <dbReference type="ARBA" id="ARBA00023002"/>
    </source>
</evidence>
<dbReference type="OrthoDB" id="5169292at2"/>
<evidence type="ECO:0000256" key="3">
    <source>
        <dbReference type="ARBA" id="ARBA00022630"/>
    </source>
</evidence>
<protein>
    <submittedName>
        <fullName evidence="7">FAD-binding oxidoreductase</fullName>
    </submittedName>
</protein>
<dbReference type="AlphaFoldDB" id="A0A4R5BNX2"/>
<keyword evidence="5" id="KW-0560">Oxidoreductase</keyword>
<dbReference type="Proteomes" id="UP000294513">
    <property type="component" value="Unassembled WGS sequence"/>
</dbReference>
<dbReference type="RefSeq" id="WP_131894181.1">
    <property type="nucleotide sequence ID" value="NZ_SMKU01000075.1"/>
</dbReference>
<reference evidence="7 8" key="1">
    <citation type="submission" date="2019-03" db="EMBL/GenBank/DDBJ databases">
        <title>Draft genome sequences of novel Actinobacteria.</title>
        <authorList>
            <person name="Sahin N."/>
            <person name="Ay H."/>
            <person name="Saygin H."/>
        </authorList>
    </citation>
    <scope>NUCLEOTIDE SEQUENCE [LARGE SCALE GENOMIC DNA]</scope>
    <source>
        <strain evidence="7 8">H3C3</strain>
    </source>
</reference>
<gene>
    <name evidence="7" type="ORF">E1298_16675</name>
</gene>
<sequence length="458" mass="48495">MSTDTLAVAKALAGQIAPRQIYVPGNGRRAAYGEIWNKAVTNRPLAIVRCRTAAEVSAVIRVSRALHLPLSVLGGGHDWAGRALRDHGVVIDLSTMRGVAVDPVERVATVSGGATSADVMDAGAPRGLVTPGGTVGEIGVAGILTGGGYGPLSGRFGLVLDNLLSAEVVLADGRRVVTDATREPDLFWALRGGGGNFGVVTSMRVRMHPLDALLVGFLVFPWSQASDVLQGFAGLLPSLPDELTVQSGVLPDENGEPTLFLSPAWSGPLEDGARYIDKLQSLGTPLSAQVGPMSYPELLRLFDSRIVPGRHYAIRTRTVATLGADVNAALIEAGIARTSAASFLVFHHFHGAPGRVPLESTAFGIRREHVVIEIIASWEPDDRRPERHRAWADRVSASLKPLALPGGYANLLGPDDHEQIAHAYGPNTARLLAAKTRYDPDGVFTAIPLPTSTKKPVH</sequence>
<evidence type="ECO:0000313" key="8">
    <source>
        <dbReference type="Proteomes" id="UP000294513"/>
    </source>
</evidence>
<dbReference type="GO" id="GO:0071949">
    <property type="term" value="F:FAD binding"/>
    <property type="evidence" value="ECO:0007669"/>
    <property type="project" value="InterPro"/>
</dbReference>
<dbReference type="InterPro" id="IPR036318">
    <property type="entry name" value="FAD-bd_PCMH-like_sf"/>
</dbReference>